<name>A0AAF0YI09_9TREE</name>
<dbReference type="AlphaFoldDB" id="A0AAF0YI09"/>
<feature type="signal peptide" evidence="1">
    <location>
        <begin position="1"/>
        <end position="17"/>
    </location>
</feature>
<sequence length="75" mass="7799">MRATVIFTLLAATLVAASPAPAPAGDDTVEVLQKDGSIARVPAGLVEYGKHSADADAELDARGVDKRAFDVWDFG</sequence>
<dbReference type="EMBL" id="CP086719">
    <property type="protein sequence ID" value="WOO84966.1"/>
    <property type="molecule type" value="Genomic_DNA"/>
</dbReference>
<organism evidence="2 3">
    <name type="scientific">Vanrija pseudolonga</name>
    <dbReference type="NCBI Taxonomy" id="143232"/>
    <lineage>
        <taxon>Eukaryota</taxon>
        <taxon>Fungi</taxon>
        <taxon>Dikarya</taxon>
        <taxon>Basidiomycota</taxon>
        <taxon>Agaricomycotina</taxon>
        <taxon>Tremellomycetes</taxon>
        <taxon>Trichosporonales</taxon>
        <taxon>Trichosporonaceae</taxon>
        <taxon>Vanrija</taxon>
    </lineage>
</organism>
<keyword evidence="1" id="KW-0732">Signal</keyword>
<reference evidence="2" key="1">
    <citation type="submission" date="2023-10" db="EMBL/GenBank/DDBJ databases">
        <authorList>
            <person name="Noh H."/>
        </authorList>
    </citation>
    <scope>NUCLEOTIDE SEQUENCE</scope>
    <source>
        <strain evidence="2">DUCC4014</strain>
    </source>
</reference>
<evidence type="ECO:0000313" key="3">
    <source>
        <dbReference type="Proteomes" id="UP000827549"/>
    </source>
</evidence>
<gene>
    <name evidence="2" type="ORF">LOC62_06G008473</name>
</gene>
<evidence type="ECO:0000313" key="2">
    <source>
        <dbReference type="EMBL" id="WOO84966.1"/>
    </source>
</evidence>
<protein>
    <submittedName>
        <fullName evidence="2">Uncharacterized protein</fullName>
    </submittedName>
</protein>
<dbReference type="RefSeq" id="XP_062630992.1">
    <property type="nucleotide sequence ID" value="XM_062775008.1"/>
</dbReference>
<feature type="chain" id="PRO_5042252825" evidence="1">
    <location>
        <begin position="18"/>
        <end position="75"/>
    </location>
</feature>
<dbReference type="GeneID" id="87811639"/>
<dbReference type="Proteomes" id="UP000827549">
    <property type="component" value="Chromosome 6"/>
</dbReference>
<evidence type="ECO:0000256" key="1">
    <source>
        <dbReference type="SAM" id="SignalP"/>
    </source>
</evidence>
<accession>A0AAF0YI09</accession>
<keyword evidence="3" id="KW-1185">Reference proteome</keyword>
<proteinExistence type="predicted"/>